<evidence type="ECO:0000313" key="2">
    <source>
        <dbReference type="Proteomes" id="UP001230504"/>
    </source>
</evidence>
<dbReference type="AlphaFoldDB" id="A0AAD8Q2H3"/>
<name>A0AAD8Q2H3_9PEZI</name>
<gene>
    <name evidence="1" type="ORF">LY79DRAFT_162962</name>
</gene>
<reference evidence="1" key="1">
    <citation type="submission" date="2021-06" db="EMBL/GenBank/DDBJ databases">
        <title>Comparative genomics, transcriptomics and evolutionary studies reveal genomic signatures of adaptation to plant cell wall in hemibiotrophic fungi.</title>
        <authorList>
            <consortium name="DOE Joint Genome Institute"/>
            <person name="Baroncelli R."/>
            <person name="Diaz J.F."/>
            <person name="Benocci T."/>
            <person name="Peng M."/>
            <person name="Battaglia E."/>
            <person name="Haridas S."/>
            <person name="Andreopoulos W."/>
            <person name="Labutti K."/>
            <person name="Pangilinan J."/>
            <person name="Floch G.L."/>
            <person name="Makela M.R."/>
            <person name="Henrissat B."/>
            <person name="Grigoriev I.V."/>
            <person name="Crouch J.A."/>
            <person name="De Vries R.P."/>
            <person name="Sukno S.A."/>
            <person name="Thon M.R."/>
        </authorList>
    </citation>
    <scope>NUCLEOTIDE SEQUENCE</scope>
    <source>
        <strain evidence="1">CBS 125086</strain>
    </source>
</reference>
<organism evidence="1 2">
    <name type="scientific">Colletotrichum navitas</name>
    <dbReference type="NCBI Taxonomy" id="681940"/>
    <lineage>
        <taxon>Eukaryota</taxon>
        <taxon>Fungi</taxon>
        <taxon>Dikarya</taxon>
        <taxon>Ascomycota</taxon>
        <taxon>Pezizomycotina</taxon>
        <taxon>Sordariomycetes</taxon>
        <taxon>Hypocreomycetidae</taxon>
        <taxon>Glomerellales</taxon>
        <taxon>Glomerellaceae</taxon>
        <taxon>Colletotrichum</taxon>
        <taxon>Colletotrichum graminicola species complex</taxon>
    </lineage>
</organism>
<comment type="caution">
    <text evidence="1">The sequence shown here is derived from an EMBL/GenBank/DDBJ whole genome shotgun (WGS) entry which is preliminary data.</text>
</comment>
<dbReference type="EMBL" id="JAHLJV010000021">
    <property type="protein sequence ID" value="KAK1594253.1"/>
    <property type="molecule type" value="Genomic_DNA"/>
</dbReference>
<protein>
    <submittedName>
        <fullName evidence="1">Uncharacterized protein</fullName>
    </submittedName>
</protein>
<sequence>MQKRVCRRLGDVVSVSQADALETGIDAVGIRIDFVQCQRPRLVYVSCLSMSDMEICLCQKWTFVSVRHADMADKMSTSSLTQPRRRSQRAGIYGQESTVTMSTWSTCRFCVPRAENDGAGGVQGAERAGGRWVDGPDRTSQERVRVHAYWSTGSVRIHKRQWQYT</sequence>
<accession>A0AAD8Q2H3</accession>
<dbReference type="RefSeq" id="XP_060415474.1">
    <property type="nucleotide sequence ID" value="XM_060551160.1"/>
</dbReference>
<dbReference type="GeneID" id="85435400"/>
<keyword evidence="2" id="KW-1185">Reference proteome</keyword>
<dbReference type="Proteomes" id="UP001230504">
    <property type="component" value="Unassembled WGS sequence"/>
</dbReference>
<evidence type="ECO:0000313" key="1">
    <source>
        <dbReference type="EMBL" id="KAK1594253.1"/>
    </source>
</evidence>
<proteinExistence type="predicted"/>